<protein>
    <submittedName>
        <fullName evidence="8">Uu.00g030830.m01.CDS01</fullName>
    </submittedName>
</protein>
<feature type="domain" description="Major facilitator superfamily (MFS) profile" evidence="7">
    <location>
        <begin position="55"/>
        <end position="125"/>
    </location>
</feature>
<dbReference type="PANTHER" id="PTHR23501">
    <property type="entry name" value="MAJOR FACILITATOR SUPERFAMILY"/>
    <property type="match status" value="1"/>
</dbReference>
<evidence type="ECO:0000313" key="8">
    <source>
        <dbReference type="EMBL" id="CAJ2500230.1"/>
    </source>
</evidence>
<dbReference type="InterPro" id="IPR011701">
    <property type="entry name" value="MFS"/>
</dbReference>
<dbReference type="Proteomes" id="UP001295740">
    <property type="component" value="Unassembled WGS sequence"/>
</dbReference>
<dbReference type="SUPFAM" id="SSF103473">
    <property type="entry name" value="MFS general substrate transporter"/>
    <property type="match status" value="1"/>
</dbReference>
<evidence type="ECO:0000256" key="5">
    <source>
        <dbReference type="ARBA" id="ARBA00023136"/>
    </source>
</evidence>
<dbReference type="GO" id="GO:0022857">
    <property type="term" value="F:transmembrane transporter activity"/>
    <property type="evidence" value="ECO:0007669"/>
    <property type="project" value="InterPro"/>
</dbReference>
<dbReference type="AlphaFoldDB" id="A0AAI8V9D9"/>
<evidence type="ECO:0000256" key="3">
    <source>
        <dbReference type="ARBA" id="ARBA00022692"/>
    </source>
</evidence>
<comment type="similarity">
    <text evidence="2">Belongs to the major facilitator superfamily. TCR/Tet family.</text>
</comment>
<dbReference type="Gene3D" id="1.20.1250.20">
    <property type="entry name" value="MFS general substrate transporter like domains"/>
    <property type="match status" value="1"/>
</dbReference>
<keyword evidence="5" id="KW-0472">Membrane</keyword>
<feature type="region of interest" description="Disordered" evidence="6">
    <location>
        <begin position="1"/>
        <end position="44"/>
    </location>
</feature>
<dbReference type="GO" id="GO:0005886">
    <property type="term" value="C:plasma membrane"/>
    <property type="evidence" value="ECO:0007669"/>
    <property type="project" value="TreeGrafter"/>
</dbReference>
<keyword evidence="9" id="KW-1185">Reference proteome</keyword>
<dbReference type="PANTHER" id="PTHR23501:SF193">
    <property type="entry name" value="MULTIDRUG TRANSPORTER, PUTATIVE (AFU_ORTHOLOGUE AFUA_8G00940)-RELATED"/>
    <property type="match status" value="1"/>
</dbReference>
<dbReference type="Pfam" id="PF07690">
    <property type="entry name" value="MFS_1"/>
    <property type="match status" value="1"/>
</dbReference>
<comment type="subcellular location">
    <subcellularLocation>
        <location evidence="1">Membrane</location>
        <topology evidence="1">Multi-pass membrane protein</topology>
    </subcellularLocation>
</comment>
<feature type="compositionally biased region" description="Polar residues" evidence="6">
    <location>
        <begin position="23"/>
        <end position="32"/>
    </location>
</feature>
<evidence type="ECO:0000256" key="4">
    <source>
        <dbReference type="ARBA" id="ARBA00022989"/>
    </source>
</evidence>
<comment type="caution">
    <text evidence="8">The sequence shown here is derived from an EMBL/GenBank/DDBJ whole genome shotgun (WGS) entry which is preliminary data.</text>
</comment>
<proteinExistence type="inferred from homology"/>
<organism evidence="8 9">
    <name type="scientific">Anthostomella pinea</name>
    <dbReference type="NCBI Taxonomy" id="933095"/>
    <lineage>
        <taxon>Eukaryota</taxon>
        <taxon>Fungi</taxon>
        <taxon>Dikarya</taxon>
        <taxon>Ascomycota</taxon>
        <taxon>Pezizomycotina</taxon>
        <taxon>Sordariomycetes</taxon>
        <taxon>Xylariomycetidae</taxon>
        <taxon>Xylariales</taxon>
        <taxon>Xylariaceae</taxon>
        <taxon>Anthostomella</taxon>
    </lineage>
</organism>
<keyword evidence="3" id="KW-0812">Transmembrane</keyword>
<name>A0AAI8V9D9_9PEZI</name>
<dbReference type="InterPro" id="IPR036259">
    <property type="entry name" value="MFS_trans_sf"/>
</dbReference>
<sequence length="125" mass="13116">MEDDTTTPVGGGTAYAEKPLPPDSTSSSTQGVSPGDEHPQADNPQYVSGAKFEAIIGSLVLSCFLSLLDTSVVSTAVPKITDEFHSLADVGWYGSAYSLGSAALQPLTGKIYQHFSLKCSWGKET</sequence>
<evidence type="ECO:0000259" key="7">
    <source>
        <dbReference type="PROSITE" id="PS50850"/>
    </source>
</evidence>
<evidence type="ECO:0000256" key="1">
    <source>
        <dbReference type="ARBA" id="ARBA00004141"/>
    </source>
</evidence>
<dbReference type="EMBL" id="CAUWAG010000003">
    <property type="protein sequence ID" value="CAJ2500230.1"/>
    <property type="molecule type" value="Genomic_DNA"/>
</dbReference>
<dbReference type="InterPro" id="IPR020846">
    <property type="entry name" value="MFS_dom"/>
</dbReference>
<evidence type="ECO:0000256" key="6">
    <source>
        <dbReference type="SAM" id="MobiDB-lite"/>
    </source>
</evidence>
<reference evidence="8" key="1">
    <citation type="submission" date="2023-10" db="EMBL/GenBank/DDBJ databases">
        <authorList>
            <person name="Hackl T."/>
        </authorList>
    </citation>
    <scope>NUCLEOTIDE SEQUENCE</scope>
</reference>
<dbReference type="PROSITE" id="PS50850">
    <property type="entry name" value="MFS"/>
    <property type="match status" value="1"/>
</dbReference>
<evidence type="ECO:0000256" key="2">
    <source>
        <dbReference type="ARBA" id="ARBA00007520"/>
    </source>
</evidence>
<keyword evidence="4" id="KW-1133">Transmembrane helix</keyword>
<evidence type="ECO:0000313" key="9">
    <source>
        <dbReference type="Proteomes" id="UP001295740"/>
    </source>
</evidence>
<gene>
    <name evidence="8" type="ORF">KHLLAP_LOCUS698</name>
</gene>
<accession>A0AAI8V9D9</accession>